<keyword evidence="4 7" id="KW-0808">Transferase</keyword>
<dbReference type="InterPro" id="IPR008949">
    <property type="entry name" value="Isoprenoid_synthase_dom_sf"/>
</dbReference>
<keyword evidence="6" id="KW-0460">Magnesium</keyword>
<dbReference type="SUPFAM" id="SSF48576">
    <property type="entry name" value="Terpenoid synthases"/>
    <property type="match status" value="1"/>
</dbReference>
<accession>A0ABP8KBK5</accession>
<comment type="caution">
    <text evidence="8">The sequence shown here is derived from an EMBL/GenBank/DDBJ whole genome shotgun (WGS) entry which is preliminary data.</text>
</comment>
<evidence type="ECO:0000256" key="5">
    <source>
        <dbReference type="ARBA" id="ARBA00022723"/>
    </source>
</evidence>
<evidence type="ECO:0000256" key="7">
    <source>
        <dbReference type="RuleBase" id="RU004466"/>
    </source>
</evidence>
<reference evidence="9" key="1">
    <citation type="journal article" date="2019" name="Int. J. Syst. Evol. Microbiol.">
        <title>The Global Catalogue of Microorganisms (GCM) 10K type strain sequencing project: providing services to taxonomists for standard genome sequencing and annotation.</title>
        <authorList>
            <consortium name="The Broad Institute Genomics Platform"/>
            <consortium name="The Broad Institute Genome Sequencing Center for Infectious Disease"/>
            <person name="Wu L."/>
            <person name="Ma J."/>
        </authorList>
    </citation>
    <scope>NUCLEOTIDE SEQUENCE [LARGE SCALE GENOMIC DNA]</scope>
    <source>
        <strain evidence="9">JCM 17688</strain>
    </source>
</reference>
<evidence type="ECO:0000256" key="1">
    <source>
        <dbReference type="ARBA" id="ARBA00001946"/>
    </source>
</evidence>
<comment type="similarity">
    <text evidence="3 7">Belongs to the FPP/GGPP synthase family.</text>
</comment>
<evidence type="ECO:0000256" key="4">
    <source>
        <dbReference type="ARBA" id="ARBA00022679"/>
    </source>
</evidence>
<sequence>MSNTVAALDLGSDAFATDLRADLAGVETVIREGIETANGCVIEEALHLFQAGGKRFRPMFTLLAARFGPSPKAPGVAIAAAALETTHLATLYHDDVMDEADTRRGAPSANARWDNSIAILAGDFLFAKASAYGAELGPRAVGIIARCFGELVTGQMLELKGPVDSAGNPVDPVQHYLDTIWGKTGSLIATCGLLGALQGGCDEDDAQRLYRIGSAVGMAFQISDDIIDISSVAQQTGKTPGTDLREGVHTLPVLHALRDPGADGDRLREILLLPEASGGGVRPVTDDALVAEAIELLDRSQGMKRAKATLEQFADDARAEIAGLPQSEAASRLEYLVSFTVERLG</sequence>
<dbReference type="Proteomes" id="UP001500635">
    <property type="component" value="Unassembled WGS sequence"/>
</dbReference>
<dbReference type="PROSITE" id="PS00444">
    <property type="entry name" value="POLYPRENYL_SYNTHASE_2"/>
    <property type="match status" value="1"/>
</dbReference>
<protein>
    <submittedName>
        <fullName evidence="8">Polyprenyl synthetase family protein</fullName>
    </submittedName>
</protein>
<dbReference type="Gene3D" id="1.10.600.10">
    <property type="entry name" value="Farnesyl Diphosphate Synthase"/>
    <property type="match status" value="1"/>
</dbReference>
<dbReference type="InterPro" id="IPR033749">
    <property type="entry name" value="Polyprenyl_synt_CS"/>
</dbReference>
<dbReference type="PANTHER" id="PTHR12001:SF69">
    <property type="entry name" value="ALL TRANS-POLYPRENYL-DIPHOSPHATE SYNTHASE PDSS1"/>
    <property type="match status" value="1"/>
</dbReference>
<dbReference type="CDD" id="cd00685">
    <property type="entry name" value="Trans_IPPS_HT"/>
    <property type="match status" value="1"/>
</dbReference>
<dbReference type="Pfam" id="PF00348">
    <property type="entry name" value="polyprenyl_synt"/>
    <property type="match status" value="1"/>
</dbReference>
<dbReference type="SFLD" id="SFLDS00005">
    <property type="entry name" value="Isoprenoid_Synthase_Type_I"/>
    <property type="match status" value="1"/>
</dbReference>
<dbReference type="InterPro" id="IPR000092">
    <property type="entry name" value="Polyprenyl_synt"/>
</dbReference>
<dbReference type="EMBL" id="BAABFR010000107">
    <property type="protein sequence ID" value="GAA4403325.1"/>
    <property type="molecule type" value="Genomic_DNA"/>
</dbReference>
<evidence type="ECO:0000256" key="2">
    <source>
        <dbReference type="ARBA" id="ARBA00005128"/>
    </source>
</evidence>
<comment type="pathway">
    <text evidence="2">Isoprenoid biosynthesis.</text>
</comment>
<evidence type="ECO:0000256" key="6">
    <source>
        <dbReference type="ARBA" id="ARBA00022842"/>
    </source>
</evidence>
<evidence type="ECO:0000313" key="8">
    <source>
        <dbReference type="EMBL" id="GAA4403325.1"/>
    </source>
</evidence>
<keyword evidence="5" id="KW-0479">Metal-binding</keyword>
<dbReference type="SFLD" id="SFLDG01017">
    <property type="entry name" value="Polyprenyl_Transferase_Like"/>
    <property type="match status" value="1"/>
</dbReference>
<dbReference type="PANTHER" id="PTHR12001">
    <property type="entry name" value="GERANYLGERANYL PYROPHOSPHATE SYNTHASE"/>
    <property type="match status" value="1"/>
</dbReference>
<name>A0ABP8KBK5_9ACTN</name>
<gene>
    <name evidence="8" type="ORF">GCM10023147_44690</name>
</gene>
<proteinExistence type="inferred from homology"/>
<keyword evidence="9" id="KW-1185">Reference proteome</keyword>
<comment type="cofactor">
    <cofactor evidence="1">
        <name>Mg(2+)</name>
        <dbReference type="ChEBI" id="CHEBI:18420"/>
    </cofactor>
</comment>
<organism evidence="8 9">
    <name type="scientific">Tsukamurella soli</name>
    <dbReference type="NCBI Taxonomy" id="644556"/>
    <lineage>
        <taxon>Bacteria</taxon>
        <taxon>Bacillati</taxon>
        <taxon>Actinomycetota</taxon>
        <taxon>Actinomycetes</taxon>
        <taxon>Mycobacteriales</taxon>
        <taxon>Tsukamurellaceae</taxon>
        <taxon>Tsukamurella</taxon>
    </lineage>
</organism>
<evidence type="ECO:0000256" key="3">
    <source>
        <dbReference type="ARBA" id="ARBA00006706"/>
    </source>
</evidence>
<dbReference type="RefSeq" id="WP_345000310.1">
    <property type="nucleotide sequence ID" value="NZ_BAABFR010000107.1"/>
</dbReference>
<evidence type="ECO:0000313" key="9">
    <source>
        <dbReference type="Proteomes" id="UP001500635"/>
    </source>
</evidence>